<proteinExistence type="predicted"/>
<protein>
    <recommendedName>
        <fullName evidence="4">NADH dehydrogenase [ubiquinone] 1 alpha subcomplex assembly factor 3</fullName>
    </recommendedName>
</protein>
<accession>A0ABP0EC95</accession>
<dbReference type="PANTHER" id="PTHR21192">
    <property type="entry name" value="NUCLEAR PROTEIN E3-3"/>
    <property type="match status" value="1"/>
</dbReference>
<feature type="compositionally biased region" description="Polar residues" evidence="1">
    <location>
        <begin position="42"/>
        <end position="51"/>
    </location>
</feature>
<dbReference type="Pfam" id="PF04430">
    <property type="entry name" value="DUF498"/>
    <property type="match status" value="1"/>
</dbReference>
<gene>
    <name evidence="2" type="ORF">CAAN4_D14686</name>
</gene>
<dbReference type="Proteomes" id="UP001497600">
    <property type="component" value="Chromosome D"/>
</dbReference>
<feature type="region of interest" description="Disordered" evidence="1">
    <location>
        <begin position="42"/>
        <end position="61"/>
    </location>
</feature>
<organism evidence="2 3">
    <name type="scientific">[Candida] anglica</name>
    <dbReference type="NCBI Taxonomy" id="148631"/>
    <lineage>
        <taxon>Eukaryota</taxon>
        <taxon>Fungi</taxon>
        <taxon>Dikarya</taxon>
        <taxon>Ascomycota</taxon>
        <taxon>Saccharomycotina</taxon>
        <taxon>Pichiomycetes</taxon>
        <taxon>Debaryomycetaceae</taxon>
        <taxon>Kurtzmaniella</taxon>
    </lineage>
</organism>
<evidence type="ECO:0000256" key="1">
    <source>
        <dbReference type="SAM" id="MobiDB-lite"/>
    </source>
</evidence>
<keyword evidence="3" id="KW-1185">Reference proteome</keyword>
<dbReference type="InterPro" id="IPR007523">
    <property type="entry name" value="NDUFAF3/AAMDC"/>
</dbReference>
<evidence type="ECO:0000313" key="3">
    <source>
        <dbReference type="Proteomes" id="UP001497600"/>
    </source>
</evidence>
<evidence type="ECO:0000313" key="2">
    <source>
        <dbReference type="EMBL" id="CAK7905567.1"/>
    </source>
</evidence>
<name>A0ABP0EC95_9ASCO</name>
<dbReference type="PANTHER" id="PTHR21192:SF2">
    <property type="entry name" value="NADH DEHYDROGENASE [UBIQUINONE] 1 ALPHA SUBCOMPLEX ASSEMBLY FACTOR 3"/>
    <property type="match status" value="1"/>
</dbReference>
<dbReference type="InterPro" id="IPR036748">
    <property type="entry name" value="MTH938-like_sf"/>
</dbReference>
<reference evidence="2 3" key="1">
    <citation type="submission" date="2024-01" db="EMBL/GenBank/DDBJ databases">
        <authorList>
            <consortium name="Genoscope - CEA"/>
            <person name="William W."/>
        </authorList>
    </citation>
    <scope>NUCLEOTIDE SEQUENCE [LARGE SCALE GENOMIC DNA]</scope>
    <source>
        <strain evidence="2 3">29B2s-10</strain>
    </source>
</reference>
<sequence>MSLRFAYTRAACNSNLKCGLNRSFSHSAVKLNLFGGSKTIQPKTGSGNLTAPTGKGESAPDPVDLIKRNDMLAHSQKPRNNIESVRDNGFLLSSNIIITSPNKNGNVQGTLLLESDAYEVDLSNGGFQIINGFIVEFNEESVLQIFSKIHPKPEIVVIGLGERSRMLSDKNRKYFSSLGIQIEVSDSNNAAQNFDLLATERPNVVGALLLPPNV</sequence>
<dbReference type="Gene3D" id="3.40.1230.10">
    <property type="entry name" value="MTH938-like"/>
    <property type="match status" value="1"/>
</dbReference>
<dbReference type="SUPFAM" id="SSF64076">
    <property type="entry name" value="MTH938-like"/>
    <property type="match status" value="1"/>
</dbReference>
<dbReference type="EMBL" id="OZ004256">
    <property type="protein sequence ID" value="CAK7905567.1"/>
    <property type="molecule type" value="Genomic_DNA"/>
</dbReference>
<evidence type="ECO:0008006" key="4">
    <source>
        <dbReference type="Google" id="ProtNLM"/>
    </source>
</evidence>